<dbReference type="Proteomes" id="UP000509448">
    <property type="component" value="Chromosome"/>
</dbReference>
<reference evidence="1 2" key="1">
    <citation type="journal article" date="2019" name="ISME J.">
        <title>Isolation and characterization of a thermophilic sulfur- and iron-reducing thaumarchaeote from a terrestrial acidic hot spring.</title>
        <authorList>
            <person name="Kato S."/>
            <person name="Itoh T."/>
            <person name="Yuki M."/>
            <person name="Nagamori M."/>
            <person name="Ohnishi M."/>
            <person name="Uematsu K."/>
            <person name="Suzuki K."/>
            <person name="Takashina T."/>
            <person name="Ohkuma M."/>
        </authorList>
    </citation>
    <scope>NUCLEOTIDE SEQUENCE [LARGE SCALE GENOMIC DNA]</scope>
    <source>
        <strain evidence="1 2">NAS-02</strain>
    </source>
</reference>
<proteinExistence type="predicted"/>
<gene>
    <name evidence="1" type="ORF">NAS2_1501</name>
</gene>
<accession>A0A4P2VFE6</accession>
<dbReference type="AlphaFoldDB" id="A0A4P2VFE6"/>
<keyword evidence="2" id="KW-1185">Reference proteome</keyword>
<organism evidence="1 2">
    <name type="scientific">Conexivisphaera calida</name>
    <dbReference type="NCBI Taxonomy" id="1874277"/>
    <lineage>
        <taxon>Archaea</taxon>
        <taxon>Nitrososphaerota</taxon>
        <taxon>Conexivisphaeria</taxon>
        <taxon>Conexivisphaerales</taxon>
        <taxon>Conexivisphaeraceae</taxon>
        <taxon>Conexivisphaera</taxon>
    </lineage>
</organism>
<evidence type="ECO:0000313" key="2">
    <source>
        <dbReference type="Proteomes" id="UP000509448"/>
    </source>
</evidence>
<name>A0A4P2VFE6_9ARCH</name>
<sequence>MIFSPMDLEEMIIMHLERYGPDCRWMLARRLLGASGYRPSFDESEVDEACEDLVRKGLVEIRSIALKRGPTSSVKPWLKNRAREGHLRRPRCLLTEEGRRVAAQLRHEAHP</sequence>
<protein>
    <submittedName>
        <fullName evidence="1">TVG1001389 protein</fullName>
    </submittedName>
</protein>
<evidence type="ECO:0000313" key="1">
    <source>
        <dbReference type="EMBL" id="BBE42881.1"/>
    </source>
</evidence>
<dbReference type="KEGG" id="ccai:NAS2_1501"/>
<dbReference type="EMBL" id="AP018732">
    <property type="protein sequence ID" value="BBE42881.1"/>
    <property type="molecule type" value="Genomic_DNA"/>
</dbReference>